<dbReference type="PANTHER" id="PTHR11603">
    <property type="entry name" value="AAA FAMILY ATPASE"/>
    <property type="match status" value="1"/>
</dbReference>
<dbReference type="InterPro" id="IPR052041">
    <property type="entry name" value="Nucleic_acid_metab_PIN/TRAM"/>
</dbReference>
<feature type="compositionally biased region" description="Pro residues" evidence="3">
    <location>
        <begin position="92"/>
        <end position="109"/>
    </location>
</feature>
<reference evidence="5 6" key="1">
    <citation type="journal article" date="2024" name="Front Chem Biol">
        <title>Unveiling the potential of Daldinia eschscholtzii MFLUCC 19-0629 through bioactivity and bioinformatics studies for enhanced sustainable agriculture production.</title>
        <authorList>
            <person name="Brooks S."/>
            <person name="Weaver J.A."/>
            <person name="Klomchit A."/>
            <person name="Alharthi S.A."/>
            <person name="Onlamun T."/>
            <person name="Nurani R."/>
            <person name="Vong T.K."/>
            <person name="Alberti F."/>
            <person name="Greco C."/>
        </authorList>
    </citation>
    <scope>NUCLEOTIDE SEQUENCE [LARGE SCALE GENOMIC DNA]</scope>
    <source>
        <strain evidence="5">MFLUCC 19-0629</strain>
    </source>
</reference>
<feature type="compositionally biased region" description="Low complexity" evidence="3">
    <location>
        <begin position="268"/>
        <end position="279"/>
    </location>
</feature>
<feature type="compositionally biased region" description="Polar residues" evidence="3">
    <location>
        <begin position="246"/>
        <end position="261"/>
    </location>
</feature>
<comment type="pathway">
    <text evidence="2">Porphyrin-containing compound metabolism.</text>
</comment>
<evidence type="ECO:0000256" key="3">
    <source>
        <dbReference type="SAM" id="MobiDB-lite"/>
    </source>
</evidence>
<accession>A0AAX6MPW9</accession>
<evidence type="ECO:0000313" key="6">
    <source>
        <dbReference type="Proteomes" id="UP001369815"/>
    </source>
</evidence>
<dbReference type="EC" id="6.6.1.1" evidence="1"/>
<dbReference type="Pfam" id="PF17863">
    <property type="entry name" value="AAA_lid_2"/>
    <property type="match status" value="1"/>
</dbReference>
<evidence type="ECO:0000256" key="2">
    <source>
        <dbReference type="ARBA" id="ARBA00023444"/>
    </source>
</evidence>
<dbReference type="Proteomes" id="UP001369815">
    <property type="component" value="Unassembled WGS sequence"/>
</dbReference>
<feature type="domain" description="ChlI/MoxR AAA lid" evidence="4">
    <location>
        <begin position="354"/>
        <end position="405"/>
    </location>
</feature>
<dbReference type="AlphaFoldDB" id="A0AAX6MPW9"/>
<name>A0AAX6MPW9_9PEZI</name>
<evidence type="ECO:0000256" key="1">
    <source>
        <dbReference type="ARBA" id="ARBA00012825"/>
    </source>
</evidence>
<proteinExistence type="predicted"/>
<protein>
    <recommendedName>
        <fullName evidence="1">magnesium chelatase</fullName>
        <ecNumber evidence="1">6.6.1.1</ecNumber>
    </recommendedName>
</protein>
<evidence type="ECO:0000259" key="4">
    <source>
        <dbReference type="Pfam" id="PF17863"/>
    </source>
</evidence>
<evidence type="ECO:0000313" key="5">
    <source>
        <dbReference type="EMBL" id="KAK6954688.1"/>
    </source>
</evidence>
<keyword evidence="6" id="KW-1185">Reference proteome</keyword>
<feature type="compositionally biased region" description="Polar residues" evidence="3">
    <location>
        <begin position="129"/>
        <end position="141"/>
    </location>
</feature>
<comment type="caution">
    <text evidence="5">The sequence shown here is derived from an EMBL/GenBank/DDBJ whole genome shotgun (WGS) entry which is preliminary data.</text>
</comment>
<dbReference type="EMBL" id="JBANMG010000004">
    <property type="protein sequence ID" value="KAK6954688.1"/>
    <property type="molecule type" value="Genomic_DNA"/>
</dbReference>
<feature type="region of interest" description="Disordered" evidence="3">
    <location>
        <begin position="228"/>
        <end position="281"/>
    </location>
</feature>
<gene>
    <name evidence="5" type="ORF">Daesc_004656</name>
</gene>
<sequence>MRTRHFLDRDSMADEDLLQKVHGLEDLDLAALLCLVSREHCIVSTEPDELDTLIQELRLVASQTFNLSSALVDFTPHTTLDDLAASIQLRPATPPAPPPPPQLQPPTPRTPSASRRRGTESSYLHGRTATPTTPRHQNPFTPATPPQIANVILARNLDRAPKDVQIQCLELMRTRRILTRTSVQTAPKQFLFIAVLESTGAGRLVSHLNDFFYVSHWHDPEDGFAHLEEQEEEETEEDRKGGETASLDSASSVVRRSTADSMSIPVLTSTPRPGPSRSSATYVNREDQMTGTDQISLSSSRASSFSFPSITESDIATLALQARQVNQDVEVLRYQMNIVSFIRMHRAVAPGGGGATPLATKHLDQLAKCLAALHGLDFVTPSLVALAVKKIYPHRIRIAAPGQERSMQWGSDLSAIEALLEGMDAEYVIEDVLSIVEAPL</sequence>
<organism evidence="5 6">
    <name type="scientific">Daldinia eschscholtzii</name>
    <dbReference type="NCBI Taxonomy" id="292717"/>
    <lineage>
        <taxon>Eukaryota</taxon>
        <taxon>Fungi</taxon>
        <taxon>Dikarya</taxon>
        <taxon>Ascomycota</taxon>
        <taxon>Pezizomycotina</taxon>
        <taxon>Sordariomycetes</taxon>
        <taxon>Xylariomycetidae</taxon>
        <taxon>Xylariales</taxon>
        <taxon>Hypoxylaceae</taxon>
        <taxon>Daldinia</taxon>
    </lineage>
</organism>
<dbReference type="PANTHER" id="PTHR11603:SF132">
    <property type="entry name" value="C2H2-TYPE DOMAIN-CONTAINING PROTEIN"/>
    <property type="match status" value="1"/>
</dbReference>
<dbReference type="InterPro" id="IPR041628">
    <property type="entry name" value="ChlI/MoxR_AAA_lid"/>
</dbReference>
<dbReference type="Gene3D" id="1.10.8.80">
    <property type="entry name" value="Magnesium chelatase subunit I, C-Terminal domain"/>
    <property type="match status" value="1"/>
</dbReference>
<feature type="region of interest" description="Disordered" evidence="3">
    <location>
        <begin position="89"/>
        <end position="144"/>
    </location>
</feature>
<dbReference type="GO" id="GO:0016851">
    <property type="term" value="F:magnesium chelatase activity"/>
    <property type="evidence" value="ECO:0007669"/>
    <property type="project" value="UniProtKB-EC"/>
</dbReference>